<dbReference type="RefSeq" id="WP_378520642.1">
    <property type="nucleotide sequence ID" value="NZ_CBCSDI010000036.1"/>
</dbReference>
<dbReference type="SMART" id="SM01043">
    <property type="entry name" value="BTAD"/>
    <property type="match status" value="1"/>
</dbReference>
<sequence>MRLRLLDGVVWEGVALPGARVGALVAALVLEPRGLSVAQLVAQVWEDDPPAAPGKALQVLVSRLRSATDAGVVRSTESGYGLGLPPEEVDVLALGLQVADAREALRAGDALRAAELAEAARSWPEPVDDDVSGPLGRLRELAASTLEAADDLLGRALGHQGRHAEALPLLEAAADRWTDDTGVLVDLLRSTAAVAGPAVALARYESYREDLAARLGVDPAPELQRVHRELLSADRPVRTGLDHAVGDLLGREADLARIRAGLASGRLTTLVGPGGIGKTSAAQLVARESATARVHVVELVGVGAGDDVVAAVGAALGVRGSVASRLTLTPAQQADVRGRLVQELDQAPTLLVLDNCEHVLEPVASLVAFLLASTRDLVVLATSRAPLRLAAERVVPLSQLATDDAAELFVRRARAVRPGAVLDPATVRAVVERLDGLPLAVELAAARLRTMGLAEVAGALDDRLTALRSRERGTPDRHRTLEAVIAWSWDLLTAPEQRALAWLSVFQDGFDRASATALLGPGAPDLVDALVEQSLLVLVEDDGVVRLRALETIREYAAARLVERGEADLAAQAQREWACALAERCRDLVVAEDQAALVDALVREQNNLTDVLRHGLAAADRGLVARLVGLLGSLWTVTGDQPRVFAVCDAAADVLAGWEVPEPLWRDAQEAAGVLMVHLSWMPGVDLGGLRDLLVQGGPPTGTWGLIAHTVHVDEAPAPARLAQVAAGQSRPAVAGALLLWAAIVAENDGDVEVARRHAESALAHPLPPYLQASVHAELSQLAMAVGDHHRAARHAEVAWPLLERLHSVTDAYSLQVATAISPLLDGRVDEAEAILDRVGPPGGEAAQTGARMTWHIARAEVALARGQVAEALGAYDAVVDMVSEPESGPVASPWVALAASAALVARARHGSDDLDTRADELRDLVVGPDGRRQPGALWFTDLPLNGLLLAALGAWVLRFGAADQHEDGVRLLALAHRWAYNRSIPVMAWEPLAAMADAAAPELVGRLVAELADRPGPGLVPEAAAVVDRLAAAWGLTSGG</sequence>
<dbReference type="EMBL" id="JBHLXH010000005">
    <property type="protein sequence ID" value="MFC0224862.1"/>
    <property type="molecule type" value="Genomic_DNA"/>
</dbReference>
<keyword evidence="4" id="KW-1185">Reference proteome</keyword>
<dbReference type="Proteomes" id="UP001589698">
    <property type="component" value="Unassembled WGS sequence"/>
</dbReference>
<dbReference type="InterPro" id="IPR003593">
    <property type="entry name" value="AAA+_ATPase"/>
</dbReference>
<dbReference type="InterPro" id="IPR049945">
    <property type="entry name" value="AAA_22"/>
</dbReference>
<comment type="caution">
    <text evidence="3">The sequence shown here is derived from an EMBL/GenBank/DDBJ whole genome shotgun (WGS) entry which is preliminary data.</text>
</comment>
<reference evidence="3 4" key="1">
    <citation type="submission" date="2024-09" db="EMBL/GenBank/DDBJ databases">
        <authorList>
            <person name="Sun Q."/>
            <person name="Mori K."/>
        </authorList>
    </citation>
    <scope>NUCLEOTIDE SEQUENCE [LARGE SCALE GENOMIC DNA]</scope>
    <source>
        <strain evidence="3 4">CCM 8654</strain>
    </source>
</reference>
<accession>A0ABV6E798</accession>
<organism evidence="3 4">
    <name type="scientific">Nocardioides zeicaulis</name>
    <dbReference type="NCBI Taxonomy" id="1776857"/>
    <lineage>
        <taxon>Bacteria</taxon>
        <taxon>Bacillati</taxon>
        <taxon>Actinomycetota</taxon>
        <taxon>Actinomycetes</taxon>
        <taxon>Propionibacteriales</taxon>
        <taxon>Nocardioidaceae</taxon>
        <taxon>Nocardioides</taxon>
    </lineage>
</organism>
<evidence type="ECO:0000313" key="3">
    <source>
        <dbReference type="EMBL" id="MFC0224862.1"/>
    </source>
</evidence>
<dbReference type="InterPro" id="IPR036388">
    <property type="entry name" value="WH-like_DNA-bd_sf"/>
</dbReference>
<dbReference type="PANTHER" id="PTHR47691:SF3">
    <property type="entry name" value="HTH-TYPE TRANSCRIPTIONAL REGULATOR RV0890C-RELATED"/>
    <property type="match status" value="1"/>
</dbReference>
<evidence type="ECO:0000259" key="2">
    <source>
        <dbReference type="SMART" id="SM01043"/>
    </source>
</evidence>
<evidence type="ECO:0000313" key="4">
    <source>
        <dbReference type="Proteomes" id="UP001589698"/>
    </source>
</evidence>
<dbReference type="InterPro" id="IPR011990">
    <property type="entry name" value="TPR-like_helical_dom_sf"/>
</dbReference>
<dbReference type="PANTHER" id="PTHR47691">
    <property type="entry name" value="REGULATOR-RELATED"/>
    <property type="match status" value="1"/>
</dbReference>
<proteinExistence type="predicted"/>
<dbReference type="Pfam" id="PF13401">
    <property type="entry name" value="AAA_22"/>
    <property type="match status" value="1"/>
</dbReference>
<dbReference type="Gene3D" id="1.10.10.10">
    <property type="entry name" value="Winged helix-like DNA-binding domain superfamily/Winged helix DNA-binding domain"/>
    <property type="match status" value="1"/>
</dbReference>
<feature type="domain" description="Bacterial transcriptional activator" evidence="2">
    <location>
        <begin position="89"/>
        <end position="231"/>
    </location>
</feature>
<dbReference type="SUPFAM" id="SSF48452">
    <property type="entry name" value="TPR-like"/>
    <property type="match status" value="1"/>
</dbReference>
<dbReference type="InterPro" id="IPR027417">
    <property type="entry name" value="P-loop_NTPase"/>
</dbReference>
<gene>
    <name evidence="3" type="ORF">ACFFJG_20415</name>
</gene>
<dbReference type="PRINTS" id="PR00364">
    <property type="entry name" value="DISEASERSIST"/>
</dbReference>
<dbReference type="InterPro" id="IPR005158">
    <property type="entry name" value="BTAD"/>
</dbReference>
<protein>
    <submittedName>
        <fullName evidence="3">BTAD domain-containing putative transcriptional regulator</fullName>
    </submittedName>
</protein>
<dbReference type="SUPFAM" id="SSF52540">
    <property type="entry name" value="P-loop containing nucleoside triphosphate hydrolases"/>
    <property type="match status" value="1"/>
</dbReference>
<name>A0ABV6E798_9ACTN</name>
<dbReference type="SMART" id="SM00382">
    <property type="entry name" value="AAA"/>
    <property type="match status" value="1"/>
</dbReference>
<evidence type="ECO:0000259" key="1">
    <source>
        <dbReference type="SMART" id="SM00382"/>
    </source>
</evidence>
<feature type="domain" description="AAA+ ATPase" evidence="1">
    <location>
        <begin position="264"/>
        <end position="401"/>
    </location>
</feature>
<dbReference type="Pfam" id="PF03704">
    <property type="entry name" value="BTAD"/>
    <property type="match status" value="1"/>
</dbReference>
<dbReference type="Gene3D" id="3.40.50.300">
    <property type="entry name" value="P-loop containing nucleotide triphosphate hydrolases"/>
    <property type="match status" value="1"/>
</dbReference>
<dbReference type="Gene3D" id="1.25.40.10">
    <property type="entry name" value="Tetratricopeptide repeat domain"/>
    <property type="match status" value="1"/>
</dbReference>